<feature type="region of interest" description="Disordered" evidence="3">
    <location>
        <begin position="125"/>
        <end position="162"/>
    </location>
</feature>
<dbReference type="Proteomes" id="UP000029120">
    <property type="component" value="Chromosome 1"/>
</dbReference>
<name>A0A087HS75_ARAAL</name>
<protein>
    <recommendedName>
        <fullName evidence="4">AIG1-type G domain-containing protein</fullName>
    </recommendedName>
</protein>
<accession>A0A087HS75</accession>
<organism evidence="5 6">
    <name type="scientific">Arabis alpina</name>
    <name type="common">Alpine rock-cress</name>
    <dbReference type="NCBI Taxonomy" id="50452"/>
    <lineage>
        <taxon>Eukaryota</taxon>
        <taxon>Viridiplantae</taxon>
        <taxon>Streptophyta</taxon>
        <taxon>Embryophyta</taxon>
        <taxon>Tracheophyta</taxon>
        <taxon>Spermatophyta</taxon>
        <taxon>Magnoliopsida</taxon>
        <taxon>eudicotyledons</taxon>
        <taxon>Gunneridae</taxon>
        <taxon>Pentapetalae</taxon>
        <taxon>rosids</taxon>
        <taxon>malvids</taxon>
        <taxon>Brassicales</taxon>
        <taxon>Brassicaceae</taxon>
        <taxon>Arabideae</taxon>
        <taxon>Arabis</taxon>
    </lineage>
</organism>
<dbReference type="GO" id="GO:0045036">
    <property type="term" value="P:protein targeting to chloroplast"/>
    <property type="evidence" value="ECO:0007669"/>
    <property type="project" value="TreeGrafter"/>
</dbReference>
<keyword evidence="6" id="KW-1185">Reference proteome</keyword>
<dbReference type="GO" id="GO:0009707">
    <property type="term" value="C:chloroplast outer membrane"/>
    <property type="evidence" value="ECO:0007669"/>
    <property type="project" value="TreeGrafter"/>
</dbReference>
<dbReference type="GO" id="GO:0005525">
    <property type="term" value="F:GTP binding"/>
    <property type="evidence" value="ECO:0007669"/>
    <property type="project" value="UniProtKB-KW"/>
</dbReference>
<dbReference type="InterPro" id="IPR045058">
    <property type="entry name" value="GIMA/IAN/Toc"/>
</dbReference>
<dbReference type="Pfam" id="PF04548">
    <property type="entry name" value="AIG1"/>
    <property type="match status" value="1"/>
</dbReference>
<evidence type="ECO:0000313" key="5">
    <source>
        <dbReference type="EMBL" id="KFK44977.1"/>
    </source>
</evidence>
<dbReference type="PANTHER" id="PTHR10903:SF137">
    <property type="entry name" value="P-LOOP CONTAINING NUCLEOSIDE TRIPHOSPHATE HYDROLASES SUPERFAMILY PROTEIN"/>
    <property type="match status" value="1"/>
</dbReference>
<keyword evidence="1" id="KW-0547">Nucleotide-binding</keyword>
<dbReference type="eggNOG" id="ENOG502QR60">
    <property type="taxonomic scope" value="Eukaryota"/>
</dbReference>
<evidence type="ECO:0000256" key="1">
    <source>
        <dbReference type="ARBA" id="ARBA00022741"/>
    </source>
</evidence>
<dbReference type="Gene3D" id="3.40.50.300">
    <property type="entry name" value="P-loop containing nucleotide triphosphate hydrolases"/>
    <property type="match status" value="1"/>
</dbReference>
<dbReference type="SUPFAM" id="SSF52540">
    <property type="entry name" value="P-loop containing nucleoside triphosphate hydrolases"/>
    <property type="match status" value="1"/>
</dbReference>
<evidence type="ECO:0000259" key="4">
    <source>
        <dbReference type="PROSITE" id="PS51720"/>
    </source>
</evidence>
<feature type="region of interest" description="Disordered" evidence="3">
    <location>
        <begin position="1018"/>
        <end position="1065"/>
    </location>
</feature>
<feature type="compositionally biased region" description="Basic and acidic residues" evidence="3">
    <location>
        <begin position="1038"/>
        <end position="1053"/>
    </location>
</feature>
<evidence type="ECO:0000256" key="3">
    <source>
        <dbReference type="SAM" id="MobiDB-lite"/>
    </source>
</evidence>
<proteinExistence type="predicted"/>
<feature type="region of interest" description="Disordered" evidence="3">
    <location>
        <begin position="54"/>
        <end position="75"/>
    </location>
</feature>
<reference evidence="6" key="1">
    <citation type="journal article" date="2015" name="Nat. Plants">
        <title>Genome expansion of Arabis alpina linked with retrotransposition and reduced symmetric DNA methylation.</title>
        <authorList>
            <person name="Willing E.M."/>
            <person name="Rawat V."/>
            <person name="Mandakova T."/>
            <person name="Maumus F."/>
            <person name="James G.V."/>
            <person name="Nordstroem K.J."/>
            <person name="Becker C."/>
            <person name="Warthmann N."/>
            <person name="Chica C."/>
            <person name="Szarzynska B."/>
            <person name="Zytnicki M."/>
            <person name="Albani M.C."/>
            <person name="Kiefer C."/>
            <person name="Bergonzi S."/>
            <person name="Castaings L."/>
            <person name="Mateos J.L."/>
            <person name="Berns M.C."/>
            <person name="Bujdoso N."/>
            <person name="Piofczyk T."/>
            <person name="de Lorenzo L."/>
            <person name="Barrero-Sicilia C."/>
            <person name="Mateos I."/>
            <person name="Piednoel M."/>
            <person name="Hagmann J."/>
            <person name="Chen-Min-Tao R."/>
            <person name="Iglesias-Fernandez R."/>
            <person name="Schuster S.C."/>
            <person name="Alonso-Blanco C."/>
            <person name="Roudier F."/>
            <person name="Carbonero P."/>
            <person name="Paz-Ares J."/>
            <person name="Davis S.J."/>
            <person name="Pecinka A."/>
            <person name="Quesneville H."/>
            <person name="Colot V."/>
            <person name="Lysak M.A."/>
            <person name="Weigel D."/>
            <person name="Coupland G."/>
            <person name="Schneeberger K."/>
        </authorList>
    </citation>
    <scope>NUCLEOTIDE SEQUENCE [LARGE SCALE GENOMIC DNA]</scope>
    <source>
        <strain evidence="6">cv. Pajares</strain>
    </source>
</reference>
<dbReference type="EMBL" id="CM002869">
    <property type="protein sequence ID" value="KFK44977.1"/>
    <property type="molecule type" value="Genomic_DNA"/>
</dbReference>
<feature type="compositionally biased region" description="Basic and acidic residues" evidence="3">
    <location>
        <begin position="1018"/>
        <end position="1030"/>
    </location>
</feature>
<sequence>MESEKLRVVSTVDSTKPRVPIFAARAVDAFLLSRTLSGSFSSAGSIPIRAPLTIDEDDDGSVSDEHNSVTSDASNYSRELDFESVSGDVEDETVLEDVIVGRVRVNELLGEDGSDFSGGSVVYRPLEGDLDEETSVNYSSLEEESENSDDVEGISDSDVSEGDGVSMKAKVIIPRAVLSLDDDEFDEILGSGDEEATLVSVVKDRGDEESEVEVRGLQFREKGVVDEPECSNSIEEEAVRMDCSDKVEDGLISFGSIDDSRLRVPPGGSYDFIVENGGEFIESSMGLGGSFKEPIEKEVVQSSIIKDDDSGSGHEVDALMKLSIVEGVEDSAVEVGEMGMTDKPECSGSASGELGSTEEDMQVNDGLVSLETIEGNSLGVAPVDCNEFLEESEGIAVDEDRRLDESFSQIVEQGVSQESISKENDNRTDYGSSCDADESMSPCEESIGLERRESEDGDTRNMILETKESLENNSLADNEFEKHDSEGETEIGMSYESFQLTPNLDSVTTSNLEVAGGIDAVSGCSSSDQKAAQEAEIEGKRESEDLDRKLSLPDEDTASSLRSSFEMANESVENEQVNKQVKFQSDSESNQISVGIEDSSLLSVKDVESTMPGDSCVIADDILEKETQMARLIHNHTFMELDEYERTDDTREQVSGSTFQDYSEELSSDHSVQLISEKVKERVEKSPLLKEKLQRIIRGIDLCGENSAVTGAVSKLSLSSGEHQTSLGLDYLSDGTKIMLPGQEFPDDLDFSINVLVIGKTGVGKSATVNSIFGEMKSPVGAFGVTTKSANYVVGNVGGILIRILDTPGLMSSATEERFNQEVLMSIKKSMRMFPVDVILYIDRLGENPDIHLLRTITSSLGSSIWQNTIVVLTHAASDVPDSSSSKDFIAQRSSLMHQSIRQAVPELRCVDRSKMPGIVLAENNMSSFCGKTNESTCPDWCLNLLISCCSVKIRSKPDSLQKRNTLVEKSDGSPLRSFTLFCSLWNVLLLGANPGQASSHLHDFEEKKKTHILDSHYDEEHSQEEHLEQETLPTKNQEPENQERRPINKGLEKGTGLSHVRTRRRGKLGFQATKKFGIYLDTSNLHTGFSIGDYRKHKEEEGRILVRMSSSMAVLGLLPMLMSVFTSVYGPKNI</sequence>
<feature type="compositionally biased region" description="Basic and acidic residues" evidence="3">
    <location>
        <begin position="531"/>
        <end position="552"/>
    </location>
</feature>
<feature type="region of interest" description="Disordered" evidence="3">
    <location>
        <begin position="412"/>
        <end position="487"/>
    </location>
</feature>
<dbReference type="PROSITE" id="PS51720">
    <property type="entry name" value="G_AIG1"/>
    <property type="match status" value="1"/>
</dbReference>
<dbReference type="OrthoDB" id="8954335at2759"/>
<dbReference type="OMA" id="SFEMANE"/>
<dbReference type="PANTHER" id="PTHR10903">
    <property type="entry name" value="GTPASE, IMAP FAMILY MEMBER-RELATED"/>
    <property type="match status" value="1"/>
</dbReference>
<feature type="compositionally biased region" description="Acidic residues" evidence="3">
    <location>
        <begin position="141"/>
        <end position="161"/>
    </location>
</feature>
<dbReference type="InterPro" id="IPR006703">
    <property type="entry name" value="G_AIG1"/>
</dbReference>
<feature type="region of interest" description="Disordered" evidence="3">
    <location>
        <begin position="522"/>
        <end position="577"/>
    </location>
</feature>
<feature type="domain" description="AIG1-type G" evidence="4">
    <location>
        <begin position="750"/>
        <end position="972"/>
    </location>
</feature>
<evidence type="ECO:0000256" key="2">
    <source>
        <dbReference type="ARBA" id="ARBA00023134"/>
    </source>
</evidence>
<evidence type="ECO:0000313" key="6">
    <source>
        <dbReference type="Proteomes" id="UP000029120"/>
    </source>
</evidence>
<dbReference type="Gramene" id="KFK44977">
    <property type="protein sequence ID" value="KFK44977"/>
    <property type="gene ID" value="AALP_AA1G328200"/>
</dbReference>
<gene>
    <name evidence="5" type="ordered locus">AALP_Aa1g328200</name>
</gene>
<dbReference type="InterPro" id="IPR027417">
    <property type="entry name" value="P-loop_NTPase"/>
</dbReference>
<keyword evidence="2" id="KW-0342">GTP-binding</keyword>
<feature type="compositionally biased region" description="Basic and acidic residues" evidence="3">
    <location>
        <begin position="448"/>
        <end position="470"/>
    </location>
</feature>
<dbReference type="AlphaFoldDB" id="A0A087HS75"/>